<evidence type="ECO:0000313" key="1">
    <source>
        <dbReference type="EMBL" id="KAI5080180.1"/>
    </source>
</evidence>
<gene>
    <name evidence="1" type="ORF">GOP47_0005659</name>
</gene>
<proteinExistence type="predicted"/>
<accession>A0A9D4V654</accession>
<sequence>MTMCRPRHWIDSSPYPIVSSVLCLYTTNSYSYACCTTTHNFVSSRLQTSPWPHKIRLTHQPTTQEKAEAGKILQVKAQEAEAEAGLLSGLGIVQQRQPIIDGLRENTKTSSHAHLFMHLDTSSDLFAIVFGMSLSHIWMMLHNTQGTMEQKRELLHLDCCRGT</sequence>
<evidence type="ECO:0000313" key="2">
    <source>
        <dbReference type="Proteomes" id="UP000886520"/>
    </source>
</evidence>
<comment type="caution">
    <text evidence="1">The sequence shown here is derived from an EMBL/GenBank/DDBJ whole genome shotgun (WGS) entry which is preliminary data.</text>
</comment>
<dbReference type="Proteomes" id="UP000886520">
    <property type="component" value="Chromosome 5"/>
</dbReference>
<protein>
    <submittedName>
        <fullName evidence="1">Uncharacterized protein</fullName>
    </submittedName>
</protein>
<name>A0A9D4V654_ADICA</name>
<keyword evidence="2" id="KW-1185">Reference proteome</keyword>
<dbReference type="AlphaFoldDB" id="A0A9D4V654"/>
<reference evidence="1 2" key="1">
    <citation type="submission" date="2021-01" db="EMBL/GenBank/DDBJ databases">
        <title>Adiantum capillus-veneris genome.</title>
        <authorList>
            <person name="Fang Y."/>
            <person name="Liao Q."/>
        </authorList>
    </citation>
    <scope>NUCLEOTIDE SEQUENCE [LARGE SCALE GENOMIC DNA]</scope>
    <source>
        <strain evidence="1">H3</strain>
        <tissue evidence="1">Leaf</tissue>
    </source>
</reference>
<dbReference type="EMBL" id="JABFUD020000005">
    <property type="protein sequence ID" value="KAI5080180.1"/>
    <property type="molecule type" value="Genomic_DNA"/>
</dbReference>
<organism evidence="1 2">
    <name type="scientific">Adiantum capillus-veneris</name>
    <name type="common">Maidenhair fern</name>
    <dbReference type="NCBI Taxonomy" id="13818"/>
    <lineage>
        <taxon>Eukaryota</taxon>
        <taxon>Viridiplantae</taxon>
        <taxon>Streptophyta</taxon>
        <taxon>Embryophyta</taxon>
        <taxon>Tracheophyta</taxon>
        <taxon>Polypodiopsida</taxon>
        <taxon>Polypodiidae</taxon>
        <taxon>Polypodiales</taxon>
        <taxon>Pteridineae</taxon>
        <taxon>Pteridaceae</taxon>
        <taxon>Vittarioideae</taxon>
        <taxon>Adiantum</taxon>
    </lineage>
</organism>